<dbReference type="RefSeq" id="WP_053247466.1">
    <property type="nucleotide sequence ID" value="NZ_LGAP01000001.1"/>
</dbReference>
<dbReference type="PATRIC" id="fig|106592.7.peg.855"/>
<dbReference type="AlphaFoldDB" id="A0A0L8C730"/>
<evidence type="ECO:0000313" key="1">
    <source>
        <dbReference type="EMBL" id="KOF22671.1"/>
    </source>
</evidence>
<dbReference type="InterPro" id="IPR009061">
    <property type="entry name" value="DNA-bd_dom_put_sf"/>
</dbReference>
<dbReference type="Gene3D" id="1.10.1660.10">
    <property type="match status" value="1"/>
</dbReference>
<dbReference type="SUPFAM" id="SSF46955">
    <property type="entry name" value="Putative DNA-binding domain"/>
    <property type="match status" value="1"/>
</dbReference>
<proteinExistence type="predicted"/>
<dbReference type="Pfam" id="PF13591">
    <property type="entry name" value="MerR_2"/>
    <property type="match status" value="1"/>
</dbReference>
<name>A0A0L8C730_ENSAD</name>
<dbReference type="OrthoDB" id="9800876at2"/>
<protein>
    <submittedName>
        <fullName evidence="1">Transcriptional regulator</fullName>
    </submittedName>
</protein>
<organism evidence="1 2">
    <name type="scientific">Ensifer adhaerens</name>
    <name type="common">Sinorhizobium morelense</name>
    <dbReference type="NCBI Taxonomy" id="106592"/>
    <lineage>
        <taxon>Bacteria</taxon>
        <taxon>Pseudomonadati</taxon>
        <taxon>Pseudomonadota</taxon>
        <taxon>Alphaproteobacteria</taxon>
        <taxon>Hyphomicrobiales</taxon>
        <taxon>Rhizobiaceae</taxon>
        <taxon>Sinorhizobium/Ensifer group</taxon>
        <taxon>Ensifer</taxon>
    </lineage>
</organism>
<sequence>MNDSEFCEHLEIEITVLKVWVEQRWLVPRRAESGWIFKDDDLARARLIQDLTGPMGVNDDGVDVAMQLLDQIHGLRGRLGALMTAIRSQDPDIQRLILSRVEDE</sequence>
<reference evidence="2" key="1">
    <citation type="submission" date="2015-07" db="EMBL/GenBank/DDBJ databases">
        <title>Whole genome sequence of an Ensifer adhaerens strain isolated from a cave pool in the Wind Cave National Park.</title>
        <authorList>
            <person name="Eng W.W.H."/>
            <person name="Gan H.M."/>
            <person name="Barton H.A."/>
            <person name="Savka M.A."/>
        </authorList>
    </citation>
    <scope>NUCLEOTIDE SEQUENCE [LARGE SCALE GENOMIC DNA]</scope>
    <source>
        <strain evidence="2">SD006</strain>
    </source>
</reference>
<dbReference type="EMBL" id="LGAP01000001">
    <property type="protein sequence ID" value="KOF22671.1"/>
    <property type="molecule type" value="Genomic_DNA"/>
</dbReference>
<gene>
    <name evidence="1" type="ORF">AC244_03990</name>
</gene>
<comment type="caution">
    <text evidence="1">The sequence shown here is derived from an EMBL/GenBank/DDBJ whole genome shotgun (WGS) entry which is preliminary data.</text>
</comment>
<dbReference type="Proteomes" id="UP000037425">
    <property type="component" value="Unassembled WGS sequence"/>
</dbReference>
<accession>A0A0L8C730</accession>
<evidence type="ECO:0000313" key="2">
    <source>
        <dbReference type="Proteomes" id="UP000037425"/>
    </source>
</evidence>